<protein>
    <submittedName>
        <fullName evidence="1">Uncharacterized protein</fullName>
    </submittedName>
</protein>
<sequence>MPALTQHYIMLARSESRGLVRTITQTSLVAIIVLTPVLLTDKMGEVGSNVAGLYCWPSISIRLMLPINCGPTGTRSPFAQCPLILRRSNIMSDRDFDAGEEHLQILDRNHHIRVVCNHSTQLI</sequence>
<keyword evidence="2" id="KW-1185">Reference proteome</keyword>
<dbReference type="HOGENOM" id="CLU_2014841_0_0_1"/>
<gene>
    <name evidence="1" type="ORF">BAUCODRAFT_293999</name>
</gene>
<dbReference type="AlphaFoldDB" id="M2M846"/>
<dbReference type="KEGG" id="bcom:BAUCODRAFT_293999"/>
<proteinExistence type="predicted"/>
<reference evidence="1 2" key="1">
    <citation type="journal article" date="2012" name="PLoS Pathog.">
        <title>Diverse lifestyles and strategies of plant pathogenesis encoded in the genomes of eighteen Dothideomycetes fungi.</title>
        <authorList>
            <person name="Ohm R.A."/>
            <person name="Feau N."/>
            <person name="Henrissat B."/>
            <person name="Schoch C.L."/>
            <person name="Horwitz B.A."/>
            <person name="Barry K.W."/>
            <person name="Condon B.J."/>
            <person name="Copeland A.C."/>
            <person name="Dhillon B."/>
            <person name="Glaser F."/>
            <person name="Hesse C.N."/>
            <person name="Kosti I."/>
            <person name="LaButti K."/>
            <person name="Lindquist E.A."/>
            <person name="Lucas S."/>
            <person name="Salamov A.A."/>
            <person name="Bradshaw R.E."/>
            <person name="Ciuffetti L."/>
            <person name="Hamelin R.C."/>
            <person name="Kema G.H.J."/>
            <person name="Lawrence C."/>
            <person name="Scott J.A."/>
            <person name="Spatafora J.W."/>
            <person name="Turgeon B.G."/>
            <person name="de Wit P.J.G.M."/>
            <person name="Zhong S."/>
            <person name="Goodwin S.B."/>
            <person name="Grigoriev I.V."/>
        </authorList>
    </citation>
    <scope>NUCLEOTIDE SEQUENCE [LARGE SCALE GENOMIC DNA]</scope>
    <source>
        <strain evidence="1 2">UAMH 10762</strain>
    </source>
</reference>
<dbReference type="Proteomes" id="UP000011761">
    <property type="component" value="Unassembled WGS sequence"/>
</dbReference>
<dbReference type="GeneID" id="19110921"/>
<organism evidence="1 2">
    <name type="scientific">Baudoinia panamericana (strain UAMH 10762)</name>
    <name type="common">Angels' share fungus</name>
    <name type="synonym">Baudoinia compniacensis (strain UAMH 10762)</name>
    <dbReference type="NCBI Taxonomy" id="717646"/>
    <lineage>
        <taxon>Eukaryota</taxon>
        <taxon>Fungi</taxon>
        <taxon>Dikarya</taxon>
        <taxon>Ascomycota</taxon>
        <taxon>Pezizomycotina</taxon>
        <taxon>Dothideomycetes</taxon>
        <taxon>Dothideomycetidae</taxon>
        <taxon>Mycosphaerellales</taxon>
        <taxon>Teratosphaeriaceae</taxon>
        <taxon>Baudoinia</taxon>
    </lineage>
</organism>
<dbReference type="EMBL" id="KB445562">
    <property type="protein sequence ID" value="EMC92506.1"/>
    <property type="molecule type" value="Genomic_DNA"/>
</dbReference>
<name>M2M846_BAUPA</name>
<evidence type="ECO:0000313" key="1">
    <source>
        <dbReference type="EMBL" id="EMC92506.1"/>
    </source>
</evidence>
<accession>M2M846</accession>
<dbReference type="RefSeq" id="XP_007680806.1">
    <property type="nucleotide sequence ID" value="XM_007682616.1"/>
</dbReference>
<evidence type="ECO:0000313" key="2">
    <source>
        <dbReference type="Proteomes" id="UP000011761"/>
    </source>
</evidence>